<evidence type="ECO:0000256" key="5">
    <source>
        <dbReference type="ARBA" id="ARBA00022741"/>
    </source>
</evidence>
<keyword evidence="5 9" id="KW-0547">Nucleotide-binding</keyword>
<proteinExistence type="inferred from homology"/>
<dbReference type="EC" id="6.3.4.4" evidence="9"/>
<evidence type="ECO:0000313" key="10">
    <source>
        <dbReference type="EMBL" id="TMQ60257.1"/>
    </source>
</evidence>
<evidence type="ECO:0000256" key="1">
    <source>
        <dbReference type="ARBA" id="ARBA00001946"/>
    </source>
</evidence>
<keyword evidence="4 9" id="KW-0479">Metal-binding</keyword>
<dbReference type="AlphaFoldDB" id="A0A538T9J7"/>
<comment type="pathway">
    <text evidence="9">Purine metabolism; AMP biosynthesis via de novo pathway; AMP from IMP: step 1/2.</text>
</comment>
<keyword evidence="8 9" id="KW-0342">GTP-binding</keyword>
<dbReference type="Proteomes" id="UP000317716">
    <property type="component" value="Unassembled WGS sequence"/>
</dbReference>
<comment type="caution">
    <text evidence="10">The sequence shown here is derived from an EMBL/GenBank/DDBJ whole genome shotgun (WGS) entry which is preliminary data.</text>
</comment>
<feature type="non-terminal residue" evidence="10">
    <location>
        <position position="397"/>
    </location>
</feature>
<dbReference type="InterPro" id="IPR042111">
    <property type="entry name" value="Adenylosuccinate_synth_dom3"/>
</dbReference>
<dbReference type="GO" id="GO:0004019">
    <property type="term" value="F:adenylosuccinate synthase activity"/>
    <property type="evidence" value="ECO:0007669"/>
    <property type="project" value="UniProtKB-EC"/>
</dbReference>
<dbReference type="PROSITE" id="PS01266">
    <property type="entry name" value="ADENYLOSUCCIN_SYN_1"/>
    <property type="match status" value="1"/>
</dbReference>
<dbReference type="CDD" id="cd03108">
    <property type="entry name" value="AdSS"/>
    <property type="match status" value="1"/>
</dbReference>
<accession>A0A538T9J7</accession>
<dbReference type="PANTHER" id="PTHR11846:SF0">
    <property type="entry name" value="ADENYLOSUCCINATE SYNTHETASE"/>
    <property type="match status" value="1"/>
</dbReference>
<dbReference type="EMBL" id="VBOS01000028">
    <property type="protein sequence ID" value="TMQ60257.1"/>
    <property type="molecule type" value="Genomic_DNA"/>
</dbReference>
<dbReference type="Gene3D" id="3.40.440.10">
    <property type="entry name" value="Adenylosuccinate Synthetase, subunit A, domain 1"/>
    <property type="match status" value="1"/>
</dbReference>
<keyword evidence="3 9" id="KW-0436">Ligase</keyword>
<dbReference type="InterPro" id="IPR018220">
    <property type="entry name" value="Adenylosuccin_syn_GTP-bd"/>
</dbReference>
<gene>
    <name evidence="10" type="ORF">E6K72_00790</name>
</gene>
<comment type="catalytic activity">
    <reaction evidence="9">
        <text>IMP + L-aspartate + GTP = N(6)-(1,2-dicarboxyethyl)-AMP + GDP + phosphate + 2 H(+)</text>
        <dbReference type="Rhea" id="RHEA:15753"/>
        <dbReference type="ChEBI" id="CHEBI:15378"/>
        <dbReference type="ChEBI" id="CHEBI:29991"/>
        <dbReference type="ChEBI" id="CHEBI:37565"/>
        <dbReference type="ChEBI" id="CHEBI:43474"/>
        <dbReference type="ChEBI" id="CHEBI:57567"/>
        <dbReference type="ChEBI" id="CHEBI:58053"/>
        <dbReference type="ChEBI" id="CHEBI:58189"/>
        <dbReference type="EC" id="6.3.4.4"/>
    </reaction>
</comment>
<comment type="similarity">
    <text evidence="9">Belongs to the adenylosuccinate synthetase family.</text>
</comment>
<evidence type="ECO:0000256" key="9">
    <source>
        <dbReference type="RuleBase" id="RU000520"/>
    </source>
</evidence>
<evidence type="ECO:0000256" key="2">
    <source>
        <dbReference type="ARBA" id="ARBA00011738"/>
    </source>
</evidence>
<comment type="subunit">
    <text evidence="2">Homodimer.</text>
</comment>
<evidence type="ECO:0000256" key="4">
    <source>
        <dbReference type="ARBA" id="ARBA00022723"/>
    </source>
</evidence>
<dbReference type="NCBIfam" id="NF002223">
    <property type="entry name" value="PRK01117.1"/>
    <property type="match status" value="1"/>
</dbReference>
<organism evidence="10 11">
    <name type="scientific">Eiseniibacteriota bacterium</name>
    <dbReference type="NCBI Taxonomy" id="2212470"/>
    <lineage>
        <taxon>Bacteria</taxon>
        <taxon>Candidatus Eiseniibacteriota</taxon>
    </lineage>
</organism>
<keyword evidence="7 9" id="KW-0460">Magnesium</keyword>
<sequence length="397" mass="42578">MPCTVVVGAQWGDEGKGKIVDALAANADIVARYQGGPNAGHSVMRDGRTIVLHVVPSGVLHPGKRCLIGNGVVVNLAALRDEVTRLDALGLEVTPRIGISPAAHLILPYHRAVEAAAESGPGAIGTTGRGIGFAYRDKAARVGLRVGDLDDPQEFAAAADRNLERLRREFPEASELVGMSGEWVLRELAECAEWVKPRVCDVSADIAQALSAGQRVLLEGAQGTLLDLDHGTYPYVTSSAASAAGAPLGVGIGPRAVDRVIGVTKAYCTRVGNGPFPSEMPEAEAARLRDAGEEYGATTGRPRRCGWLDLVALRYAARVNGLDSLIVTKLDVLDDFDEIRVAVGYERFGRRVEEFPSGARALAPCRPKWKTFRGWKSQTGAARRWLDLPERAREYLE</sequence>
<evidence type="ECO:0000256" key="8">
    <source>
        <dbReference type="ARBA" id="ARBA00023134"/>
    </source>
</evidence>
<dbReference type="InterPro" id="IPR042109">
    <property type="entry name" value="Adenylosuccinate_synth_dom1"/>
</dbReference>
<dbReference type="GO" id="GO:0046872">
    <property type="term" value="F:metal ion binding"/>
    <property type="evidence" value="ECO:0007669"/>
    <property type="project" value="UniProtKB-KW"/>
</dbReference>
<dbReference type="Gene3D" id="3.90.170.10">
    <property type="entry name" value="Adenylosuccinate Synthetase, subunit A, domain 3"/>
    <property type="match status" value="1"/>
</dbReference>
<dbReference type="Pfam" id="PF00709">
    <property type="entry name" value="Adenylsucc_synt"/>
    <property type="match status" value="1"/>
</dbReference>
<dbReference type="UniPathway" id="UPA00075">
    <property type="reaction ID" value="UER00335"/>
</dbReference>
<reference evidence="10 11" key="1">
    <citation type="journal article" date="2019" name="Nat. Microbiol.">
        <title>Mediterranean grassland soil C-N compound turnover is dependent on rainfall and depth, and is mediated by genomically divergent microorganisms.</title>
        <authorList>
            <person name="Diamond S."/>
            <person name="Andeer P.F."/>
            <person name="Li Z."/>
            <person name="Crits-Christoph A."/>
            <person name="Burstein D."/>
            <person name="Anantharaman K."/>
            <person name="Lane K.R."/>
            <person name="Thomas B.C."/>
            <person name="Pan C."/>
            <person name="Northen T.R."/>
            <person name="Banfield J.F."/>
        </authorList>
    </citation>
    <scope>NUCLEOTIDE SEQUENCE [LARGE SCALE GENOMIC DNA]</scope>
    <source>
        <strain evidence="10">WS_2</strain>
    </source>
</reference>
<dbReference type="FunFam" id="3.90.170.10:FF:000001">
    <property type="entry name" value="Adenylosuccinate synthetase"/>
    <property type="match status" value="1"/>
</dbReference>
<dbReference type="NCBIfam" id="TIGR00184">
    <property type="entry name" value="purA"/>
    <property type="match status" value="1"/>
</dbReference>
<dbReference type="SUPFAM" id="SSF52540">
    <property type="entry name" value="P-loop containing nucleoside triphosphate hydrolases"/>
    <property type="match status" value="1"/>
</dbReference>
<dbReference type="InterPro" id="IPR042110">
    <property type="entry name" value="Adenylosuccinate_synth_dom2"/>
</dbReference>
<keyword evidence="6 9" id="KW-0658">Purine biosynthesis</keyword>
<evidence type="ECO:0000256" key="3">
    <source>
        <dbReference type="ARBA" id="ARBA00022598"/>
    </source>
</evidence>
<name>A0A538T9J7_UNCEI</name>
<dbReference type="PANTHER" id="PTHR11846">
    <property type="entry name" value="ADENYLOSUCCINATE SYNTHETASE"/>
    <property type="match status" value="1"/>
</dbReference>
<dbReference type="SMART" id="SM00788">
    <property type="entry name" value="Adenylsucc_synt"/>
    <property type="match status" value="1"/>
</dbReference>
<dbReference type="GO" id="GO:0005737">
    <property type="term" value="C:cytoplasm"/>
    <property type="evidence" value="ECO:0007669"/>
    <property type="project" value="TreeGrafter"/>
</dbReference>
<protein>
    <recommendedName>
        <fullName evidence="9">Adenylosuccinate synthetase</fullName>
        <ecNumber evidence="9">6.3.4.4</ecNumber>
    </recommendedName>
</protein>
<dbReference type="InterPro" id="IPR027417">
    <property type="entry name" value="P-loop_NTPase"/>
</dbReference>
<dbReference type="GO" id="GO:0046040">
    <property type="term" value="P:IMP metabolic process"/>
    <property type="evidence" value="ECO:0007669"/>
    <property type="project" value="TreeGrafter"/>
</dbReference>
<dbReference type="GO" id="GO:0005525">
    <property type="term" value="F:GTP binding"/>
    <property type="evidence" value="ECO:0007669"/>
    <property type="project" value="UniProtKB-KW"/>
</dbReference>
<dbReference type="HAMAP" id="MF_00011">
    <property type="entry name" value="Adenylosucc_synth"/>
    <property type="match status" value="1"/>
</dbReference>
<evidence type="ECO:0000313" key="11">
    <source>
        <dbReference type="Proteomes" id="UP000317716"/>
    </source>
</evidence>
<comment type="function">
    <text evidence="9">Plays an important role in the de novo pathway of purine nucleotide biosynthesis.</text>
</comment>
<dbReference type="Gene3D" id="1.10.300.10">
    <property type="entry name" value="Adenylosuccinate Synthetase, subunit A, domain 2"/>
    <property type="match status" value="1"/>
</dbReference>
<dbReference type="InterPro" id="IPR001114">
    <property type="entry name" value="Adenylosuccinate_synthetase"/>
</dbReference>
<comment type="cofactor">
    <cofactor evidence="1">
        <name>Mg(2+)</name>
        <dbReference type="ChEBI" id="CHEBI:18420"/>
    </cofactor>
</comment>
<evidence type="ECO:0000256" key="6">
    <source>
        <dbReference type="ARBA" id="ARBA00022755"/>
    </source>
</evidence>
<dbReference type="GO" id="GO:0044208">
    <property type="term" value="P:'de novo' AMP biosynthetic process"/>
    <property type="evidence" value="ECO:0007669"/>
    <property type="project" value="UniProtKB-UniPathway"/>
</dbReference>
<evidence type="ECO:0000256" key="7">
    <source>
        <dbReference type="ARBA" id="ARBA00022842"/>
    </source>
</evidence>